<proteinExistence type="inferred from homology"/>
<dbReference type="InterPro" id="IPR036812">
    <property type="entry name" value="NAD(P)_OxRdtase_dom_sf"/>
</dbReference>
<dbReference type="EMBL" id="CAHIKZ030005024">
    <property type="protein sequence ID" value="CAE1318290.1"/>
    <property type="molecule type" value="Genomic_DNA"/>
</dbReference>
<comment type="subunit">
    <text evidence="3">Heterodimer of a catalytic heavy chain and a regulatory light chain.</text>
</comment>
<dbReference type="GO" id="GO:0035226">
    <property type="term" value="F:glutamate-cysteine ligase catalytic subunit binding"/>
    <property type="evidence" value="ECO:0007669"/>
    <property type="project" value="InterPro"/>
</dbReference>
<evidence type="ECO:0000313" key="11">
    <source>
        <dbReference type="Proteomes" id="UP000597762"/>
    </source>
</evidence>
<dbReference type="GO" id="GO:0017109">
    <property type="term" value="C:glutamate-cysteine ligase complex"/>
    <property type="evidence" value="ECO:0007669"/>
    <property type="project" value="TreeGrafter"/>
</dbReference>
<dbReference type="Proteomes" id="UP000597762">
    <property type="component" value="Unassembled WGS sequence"/>
</dbReference>
<name>A0A812E6K4_ACAPH</name>
<comment type="pathway">
    <text evidence="1">Sulfur metabolism; glutathione biosynthesis; glutathione from L-cysteine and L-glutamate: step 1/2.</text>
</comment>
<evidence type="ECO:0000256" key="7">
    <source>
        <dbReference type="ARBA" id="ARBA00031732"/>
    </source>
</evidence>
<evidence type="ECO:0000256" key="1">
    <source>
        <dbReference type="ARBA" id="ARBA00005006"/>
    </source>
</evidence>
<evidence type="ECO:0000313" key="10">
    <source>
        <dbReference type="EMBL" id="CAE1318290.1"/>
    </source>
</evidence>
<reference evidence="10" key="1">
    <citation type="submission" date="2021-01" db="EMBL/GenBank/DDBJ databases">
        <authorList>
            <person name="Li R."/>
            <person name="Bekaert M."/>
        </authorList>
    </citation>
    <scope>NUCLEOTIDE SEQUENCE</scope>
    <source>
        <strain evidence="10">Farmed</strain>
    </source>
</reference>
<keyword evidence="4" id="KW-0317">Glutathione biosynthesis</keyword>
<dbReference type="PANTHER" id="PTHR13295">
    <property type="entry name" value="GLUTAMATE CYSTEINE LIGASE REGULATORY SUBUNIT"/>
    <property type="match status" value="1"/>
</dbReference>
<dbReference type="GO" id="GO:0030234">
    <property type="term" value="F:enzyme regulator activity"/>
    <property type="evidence" value="ECO:0007669"/>
    <property type="project" value="TreeGrafter"/>
</dbReference>
<dbReference type="UniPathway" id="UPA00142">
    <property type="reaction ID" value="UER00209"/>
</dbReference>
<organism evidence="10 11">
    <name type="scientific">Acanthosepion pharaonis</name>
    <name type="common">Pharaoh cuttlefish</name>
    <name type="synonym">Sepia pharaonis</name>
    <dbReference type="NCBI Taxonomy" id="158019"/>
    <lineage>
        <taxon>Eukaryota</taxon>
        <taxon>Metazoa</taxon>
        <taxon>Spiralia</taxon>
        <taxon>Lophotrochozoa</taxon>
        <taxon>Mollusca</taxon>
        <taxon>Cephalopoda</taxon>
        <taxon>Coleoidea</taxon>
        <taxon>Decapodiformes</taxon>
        <taxon>Sepiida</taxon>
        <taxon>Sepiina</taxon>
        <taxon>Sepiidae</taxon>
        <taxon>Acanthosepion</taxon>
    </lineage>
</organism>
<dbReference type="SUPFAM" id="SSF51430">
    <property type="entry name" value="NAD(P)-linked oxidoreductase"/>
    <property type="match status" value="1"/>
</dbReference>
<evidence type="ECO:0000259" key="9">
    <source>
        <dbReference type="Pfam" id="PF00248"/>
    </source>
</evidence>
<dbReference type="InterPro" id="IPR023210">
    <property type="entry name" value="NADP_OxRdtase_dom"/>
</dbReference>
<comment type="similarity">
    <text evidence="2">Belongs to the aldo/keto reductase family. Glutamate--cysteine ligase light chain subfamily.</text>
</comment>
<dbReference type="AlphaFoldDB" id="A0A812E6K4"/>
<evidence type="ECO:0000256" key="4">
    <source>
        <dbReference type="ARBA" id="ARBA00022684"/>
    </source>
</evidence>
<dbReference type="Pfam" id="PF00248">
    <property type="entry name" value="Aldo_ket_red"/>
    <property type="match status" value="1"/>
</dbReference>
<dbReference type="InterPro" id="IPR032963">
    <property type="entry name" value="Gclm"/>
</dbReference>
<dbReference type="OrthoDB" id="5596051at2759"/>
<gene>
    <name evidence="10" type="ORF">SPHA_68788</name>
</gene>
<dbReference type="GO" id="GO:0006750">
    <property type="term" value="P:glutathione biosynthetic process"/>
    <property type="evidence" value="ECO:0007669"/>
    <property type="project" value="UniProtKB-UniPathway"/>
</dbReference>
<evidence type="ECO:0000256" key="5">
    <source>
        <dbReference type="ARBA" id="ARBA00030406"/>
    </source>
</evidence>
<keyword evidence="11" id="KW-1185">Reference proteome</keyword>
<dbReference type="Gene3D" id="3.20.20.100">
    <property type="entry name" value="NADP-dependent oxidoreductase domain"/>
    <property type="match status" value="1"/>
</dbReference>
<evidence type="ECO:0000256" key="3">
    <source>
        <dbReference type="ARBA" id="ARBA00011532"/>
    </source>
</evidence>
<protein>
    <recommendedName>
        <fullName evidence="7">GCS light chain</fullName>
    </recommendedName>
    <alternativeName>
        <fullName evidence="5">Gamma-ECS regulatory subunit</fullName>
    </alternativeName>
    <alternativeName>
        <fullName evidence="8">Gamma-glutamylcysteine synthetase regulatory subunit</fullName>
    </alternativeName>
    <alternativeName>
        <fullName evidence="6">Glutamate--cysteine ligase modifier subunit</fullName>
    </alternativeName>
</protein>
<evidence type="ECO:0000256" key="6">
    <source>
        <dbReference type="ARBA" id="ARBA00031154"/>
    </source>
</evidence>
<accession>A0A812E6K4</accession>
<dbReference type="PANTHER" id="PTHR13295:SF4">
    <property type="entry name" value="GLUTAMATE--CYSTEINE LIGASE REGULATORY SUBUNIT"/>
    <property type="match status" value="1"/>
</dbReference>
<evidence type="ECO:0000256" key="2">
    <source>
        <dbReference type="ARBA" id="ARBA00008612"/>
    </source>
</evidence>
<evidence type="ECO:0000256" key="8">
    <source>
        <dbReference type="ARBA" id="ARBA00032926"/>
    </source>
</evidence>
<sequence length="287" mass="33009">MATQLPIFPNATSLFVHSGNILNWDRLKKRPLQTPKDEFIECIKETVSAHIETTEQTALQYETELNCVHSEFKEVVPKEDRSELKLTVKIFLYHPQPPSVVREAVEKVLDELDVDYIETLLLSWNGEFDEEESEVELKLKHVKPFWEVVQQLYEEELLLMPGVSDLDNELLEELYKWATVKPCINQVNLASCCVMPPELIEFAKESEIQLLTHSDPKDLFPSKTLQEVISSCSTKYDGQNWTTEWAVCYSVVVKCRGIIQKKGNMVKARRPPRQALLENEAGCSDSH</sequence>
<feature type="domain" description="NADP-dependent oxidoreductase" evidence="9">
    <location>
        <begin position="33"/>
        <end position="214"/>
    </location>
</feature>
<comment type="caution">
    <text evidence="10">The sequence shown here is derived from an EMBL/GenBank/DDBJ whole genome shotgun (WGS) entry which is preliminary data.</text>
</comment>